<feature type="transmembrane region" description="Helical" evidence="9">
    <location>
        <begin position="20"/>
        <end position="41"/>
    </location>
</feature>
<dbReference type="InterPro" id="IPR036259">
    <property type="entry name" value="MFS_trans_sf"/>
</dbReference>
<keyword evidence="5 9" id="KW-0812">Transmembrane</keyword>
<keyword evidence="7 9" id="KW-0445">Lipid transport</keyword>
<dbReference type="PANTHER" id="PTHR43266:SF2">
    <property type="entry name" value="MAJOR FACILITATOR SUPERFAMILY (MFS) PROFILE DOMAIN-CONTAINING PROTEIN"/>
    <property type="match status" value="1"/>
</dbReference>
<dbReference type="AlphaFoldDB" id="A0A764BI08"/>
<feature type="transmembrane region" description="Helical" evidence="9">
    <location>
        <begin position="53"/>
        <end position="73"/>
    </location>
</feature>
<feature type="transmembrane region" description="Helical" evidence="9">
    <location>
        <begin position="308"/>
        <end position="330"/>
    </location>
</feature>
<dbReference type="GO" id="GO:0051978">
    <property type="term" value="F:lysophospholipid:sodium symporter activity"/>
    <property type="evidence" value="ECO:0007669"/>
    <property type="project" value="InterPro"/>
</dbReference>
<evidence type="ECO:0000256" key="5">
    <source>
        <dbReference type="ARBA" id="ARBA00022692"/>
    </source>
</evidence>
<dbReference type="NCBIfam" id="NF008397">
    <property type="entry name" value="PRK11195.1"/>
    <property type="match status" value="1"/>
</dbReference>
<evidence type="ECO:0000256" key="2">
    <source>
        <dbReference type="ARBA" id="ARBA00022448"/>
    </source>
</evidence>
<accession>A0A764BI08</accession>
<evidence type="ECO:0000256" key="8">
    <source>
        <dbReference type="ARBA" id="ARBA00023136"/>
    </source>
</evidence>
<dbReference type="Pfam" id="PF07690">
    <property type="entry name" value="MFS_1"/>
    <property type="match status" value="1"/>
</dbReference>
<feature type="transmembrane region" description="Helical" evidence="9">
    <location>
        <begin position="281"/>
        <end position="301"/>
    </location>
</feature>
<comment type="similarity">
    <text evidence="9">Belongs to the major facilitator superfamily. LplT (TC 2.A.1.42) family.</text>
</comment>
<feature type="transmembrane region" description="Helical" evidence="9">
    <location>
        <begin position="93"/>
        <end position="117"/>
    </location>
</feature>
<feature type="transmembrane region" description="Helical" evidence="9">
    <location>
        <begin position="164"/>
        <end position="184"/>
    </location>
</feature>
<organism evidence="10">
    <name type="scientific">Salmonella enterica</name>
    <name type="common">Salmonella choleraesuis</name>
    <dbReference type="NCBI Taxonomy" id="28901"/>
    <lineage>
        <taxon>Bacteria</taxon>
        <taxon>Pseudomonadati</taxon>
        <taxon>Pseudomonadota</taxon>
        <taxon>Gammaproteobacteria</taxon>
        <taxon>Enterobacterales</taxon>
        <taxon>Enterobacteriaceae</taxon>
        <taxon>Salmonella</taxon>
    </lineage>
</organism>
<reference evidence="10" key="2">
    <citation type="submission" date="2020-02" db="EMBL/GenBank/DDBJ databases">
        <authorList>
            <consortium name="NCBI Pathogen Detection Project"/>
        </authorList>
    </citation>
    <scope>NUCLEOTIDE SEQUENCE</scope>
    <source>
        <strain evidence="10">MA.MC_04-0001</strain>
    </source>
</reference>
<dbReference type="SUPFAM" id="SSF103473">
    <property type="entry name" value="MFS general substrate transporter"/>
    <property type="match status" value="1"/>
</dbReference>
<feature type="transmembrane region" description="Helical" evidence="9">
    <location>
        <begin position="361"/>
        <end position="393"/>
    </location>
</feature>
<comment type="caution">
    <text evidence="10">The sequence shown here is derived from an EMBL/GenBank/DDBJ whole genome shotgun (WGS) entry which is preliminary data.</text>
</comment>
<keyword evidence="8 9" id="KW-0472">Membrane</keyword>
<reference evidence="10" key="1">
    <citation type="journal article" date="2018" name="Genome Biol.">
        <title>SKESA: strategic k-mer extension for scrupulous assemblies.</title>
        <authorList>
            <person name="Souvorov A."/>
            <person name="Agarwala R."/>
            <person name="Lipman D.J."/>
        </authorList>
    </citation>
    <scope>NUCLEOTIDE SEQUENCE</scope>
    <source>
        <strain evidence="10">MA.MC_04-0001</strain>
    </source>
</reference>
<evidence type="ECO:0000256" key="4">
    <source>
        <dbReference type="ARBA" id="ARBA00022519"/>
    </source>
</evidence>
<evidence type="ECO:0000256" key="3">
    <source>
        <dbReference type="ARBA" id="ARBA00022475"/>
    </source>
</evidence>
<dbReference type="CDD" id="cd06173">
    <property type="entry name" value="MFS_MefA_like"/>
    <property type="match status" value="1"/>
</dbReference>
<dbReference type="InterPro" id="IPR023727">
    <property type="entry name" value="LysoPLipid__transptr_LplT"/>
</dbReference>
<dbReference type="GO" id="GO:0005886">
    <property type="term" value="C:plasma membrane"/>
    <property type="evidence" value="ECO:0007669"/>
    <property type="project" value="UniProtKB-SubCell"/>
</dbReference>
<name>A0A764BI08_SALER</name>
<gene>
    <name evidence="9 10" type="primary">lplT</name>
    <name evidence="10" type="ORF">G8487_001835</name>
</gene>
<feature type="transmembrane region" description="Helical" evidence="9">
    <location>
        <begin position="138"/>
        <end position="158"/>
    </location>
</feature>
<keyword evidence="6 9" id="KW-1133">Transmembrane helix</keyword>
<comment type="subcellular location">
    <subcellularLocation>
        <location evidence="1">Cell inner membrane</location>
        <topology evidence="1">Multi-pass membrane protein</topology>
    </subcellularLocation>
    <subcellularLocation>
        <location evidence="9">Cell membrane</location>
        <topology evidence="9">Multi-pass membrane protein</topology>
    </subcellularLocation>
</comment>
<sequence>MSESVRTNTSIWSKGMLSVIVAQFLSAFGDNALLFATMALLKAQFYPDWSQPVLQMVFVGAYILFAPFVGQIADSFAKGRVMMVANGLKLAGAAGICLGVNPFVGYTLVGIGAAAYSPAKYGILGELTTGDKLVKANGMMEASTIAAILLGSVAGGVLADWHVIAALVACALAYAGAVAANLFIPRLVAARPGQSWRLSAMTRSFFSACVVLWRNGETRFSLVGTGLFWGAGVTLRFLLVLWVPVALGITDNATPTYLNAMVAVGIVVGAGAAAKLVTLETVSRCMPAGILIGVVVAIFSLQHALLPAYALLLLIGMLGGFFVVPLNALLQERGKKSVGAGNAIAVQNLGENSAMLLMLGLYSLAVLVGVPAVAIGIGFGVLFALAIAALWIWQRRQASY</sequence>
<evidence type="ECO:0000256" key="9">
    <source>
        <dbReference type="HAMAP-Rule" id="MF_01585"/>
    </source>
</evidence>
<feature type="transmembrane region" description="Helical" evidence="9">
    <location>
        <begin position="256"/>
        <end position="275"/>
    </location>
</feature>
<protein>
    <recommendedName>
        <fullName evidence="9">Lysophospholipid transporter LplT</fullName>
    </recommendedName>
</protein>
<comment type="function">
    <text evidence="9">Catalyzes the facilitated diffusion of 2-acyl-glycero-3-phosphoethanolamine (2-acyl-GPE) into the cell.</text>
</comment>
<dbReference type="Gene3D" id="1.20.1250.20">
    <property type="entry name" value="MFS general substrate transporter like domains"/>
    <property type="match status" value="1"/>
</dbReference>
<proteinExistence type="inferred from homology"/>
<keyword evidence="3 9" id="KW-1003">Cell membrane</keyword>
<feature type="transmembrane region" description="Helical" evidence="9">
    <location>
        <begin position="196"/>
        <end position="214"/>
    </location>
</feature>
<keyword evidence="2 9" id="KW-0813">Transport</keyword>
<evidence type="ECO:0000256" key="1">
    <source>
        <dbReference type="ARBA" id="ARBA00004429"/>
    </source>
</evidence>
<dbReference type="PANTHER" id="PTHR43266">
    <property type="entry name" value="MACROLIDE-EFFLUX PROTEIN"/>
    <property type="match status" value="1"/>
</dbReference>
<dbReference type="HAMAP" id="MF_01585">
    <property type="entry name" value="MFS_LplT"/>
    <property type="match status" value="1"/>
</dbReference>
<feature type="transmembrane region" description="Helical" evidence="9">
    <location>
        <begin position="226"/>
        <end position="249"/>
    </location>
</feature>
<evidence type="ECO:0000313" key="10">
    <source>
        <dbReference type="EMBL" id="HAG4764909.1"/>
    </source>
</evidence>
<evidence type="ECO:0000256" key="7">
    <source>
        <dbReference type="ARBA" id="ARBA00023055"/>
    </source>
</evidence>
<evidence type="ECO:0000256" key="6">
    <source>
        <dbReference type="ARBA" id="ARBA00022989"/>
    </source>
</evidence>
<keyword evidence="4" id="KW-0997">Cell inner membrane</keyword>
<dbReference type="InterPro" id="IPR011701">
    <property type="entry name" value="MFS"/>
</dbReference>
<dbReference type="EMBL" id="DAAYLX010000003">
    <property type="protein sequence ID" value="HAG4764909.1"/>
    <property type="molecule type" value="Genomic_DNA"/>
</dbReference>